<keyword evidence="2" id="KW-1185">Reference proteome</keyword>
<proteinExistence type="predicted"/>
<organism evidence="1 2">
    <name type="scientific">Nocardia ninae NBRC 108245</name>
    <dbReference type="NCBI Taxonomy" id="1210091"/>
    <lineage>
        <taxon>Bacteria</taxon>
        <taxon>Bacillati</taxon>
        <taxon>Actinomycetota</taxon>
        <taxon>Actinomycetes</taxon>
        <taxon>Mycobacteriales</taxon>
        <taxon>Nocardiaceae</taxon>
        <taxon>Nocardia</taxon>
    </lineage>
</organism>
<comment type="caution">
    <text evidence="1">The sequence shown here is derived from an EMBL/GenBank/DDBJ whole genome shotgun (WGS) entry which is preliminary data.</text>
</comment>
<dbReference type="AlphaFoldDB" id="A0A511MC56"/>
<dbReference type="RefSeq" id="WP_147130350.1">
    <property type="nucleotide sequence ID" value="NZ_BJXA01000014.1"/>
</dbReference>
<accession>A0A511MC56</accession>
<dbReference type="OrthoDB" id="4215155at2"/>
<evidence type="ECO:0000313" key="1">
    <source>
        <dbReference type="EMBL" id="GEM38255.1"/>
    </source>
</evidence>
<gene>
    <name evidence="1" type="ORF">NN4_27740</name>
</gene>
<name>A0A511MC56_9NOCA</name>
<evidence type="ECO:0000313" key="2">
    <source>
        <dbReference type="Proteomes" id="UP000321424"/>
    </source>
</evidence>
<sequence>MVSPDGPAAPRWIAPEIAQRYGRALTTVQKVWMVKANWPEPVGRRGHWNEYLAADVEAAIGPAPAATEIPGASGDPDELLTISQIAVYTGKARGTIAAYVSRGQYPDPDEDADGVKRWRRATVDTDLAGRRGYLRRNHETS</sequence>
<dbReference type="Proteomes" id="UP000321424">
    <property type="component" value="Unassembled WGS sequence"/>
</dbReference>
<reference evidence="1 2" key="1">
    <citation type="submission" date="2019-07" db="EMBL/GenBank/DDBJ databases">
        <title>Whole genome shotgun sequence of Nocardia ninae NBRC 108245.</title>
        <authorList>
            <person name="Hosoyama A."/>
            <person name="Uohara A."/>
            <person name="Ohji S."/>
            <person name="Ichikawa N."/>
        </authorList>
    </citation>
    <scope>NUCLEOTIDE SEQUENCE [LARGE SCALE GENOMIC DNA]</scope>
    <source>
        <strain evidence="1 2">NBRC 108245</strain>
    </source>
</reference>
<protein>
    <submittedName>
        <fullName evidence="1">Uncharacterized protein</fullName>
    </submittedName>
</protein>
<dbReference type="EMBL" id="BJXA01000014">
    <property type="protein sequence ID" value="GEM38255.1"/>
    <property type="molecule type" value="Genomic_DNA"/>
</dbReference>